<dbReference type="SUPFAM" id="SSF56645">
    <property type="entry name" value="Acyl-CoA dehydrogenase NM domain-like"/>
    <property type="match status" value="1"/>
</dbReference>
<feature type="compositionally biased region" description="Basic residues" evidence="8">
    <location>
        <begin position="70"/>
        <end position="80"/>
    </location>
</feature>
<evidence type="ECO:0000256" key="6">
    <source>
        <dbReference type="ARBA" id="ARBA00052546"/>
    </source>
</evidence>
<dbReference type="Pfam" id="PF02770">
    <property type="entry name" value="Acyl-CoA_dh_M"/>
    <property type="match status" value="1"/>
</dbReference>
<dbReference type="InterPro" id="IPR009100">
    <property type="entry name" value="AcylCoA_DH/oxidase_NM_dom_sf"/>
</dbReference>
<dbReference type="PANTHER" id="PTHR43884:SF12">
    <property type="entry name" value="ISOVALERYL-COA DEHYDROGENASE, MITOCHONDRIAL-RELATED"/>
    <property type="match status" value="1"/>
</dbReference>
<dbReference type="Gene3D" id="2.40.110.10">
    <property type="entry name" value="Butyryl-CoA Dehydrogenase, subunit A, domain 2"/>
    <property type="match status" value="1"/>
</dbReference>
<dbReference type="GO" id="GO:0003995">
    <property type="term" value="F:acyl-CoA dehydrogenase activity"/>
    <property type="evidence" value="ECO:0007669"/>
    <property type="project" value="TreeGrafter"/>
</dbReference>
<evidence type="ECO:0000256" key="3">
    <source>
        <dbReference type="ARBA" id="ARBA00022630"/>
    </source>
</evidence>
<name>A0AAW6R5Q0_GORRU</name>
<dbReference type="AlphaFoldDB" id="A0AAW6R5Q0"/>
<evidence type="ECO:0000313" key="11">
    <source>
        <dbReference type="EMBL" id="MDG6779217.1"/>
    </source>
</evidence>
<organism evidence="11">
    <name type="scientific">Gordonia rubripertincta</name>
    <name type="common">Rhodococcus corallinus</name>
    <dbReference type="NCBI Taxonomy" id="36822"/>
    <lineage>
        <taxon>Bacteria</taxon>
        <taxon>Bacillati</taxon>
        <taxon>Actinomycetota</taxon>
        <taxon>Actinomycetes</taxon>
        <taxon>Mycobacteriales</taxon>
        <taxon>Gordoniaceae</taxon>
        <taxon>Gordonia</taxon>
    </lineage>
</organism>
<keyword evidence="5 7" id="KW-0560">Oxidoreductase</keyword>
<evidence type="ECO:0000256" key="5">
    <source>
        <dbReference type="ARBA" id="ARBA00023002"/>
    </source>
</evidence>
<accession>A0AAW6R5Q0</accession>
<comment type="similarity">
    <text evidence="2 7">Belongs to the acyl-CoA dehydrogenase family.</text>
</comment>
<dbReference type="PANTHER" id="PTHR43884">
    <property type="entry name" value="ACYL-COA DEHYDROGENASE"/>
    <property type="match status" value="1"/>
</dbReference>
<protein>
    <submittedName>
        <fullName evidence="11">Acyl-CoA dehydrogenase family protein</fullName>
    </submittedName>
</protein>
<dbReference type="InterPro" id="IPR046373">
    <property type="entry name" value="Acyl-CoA_Oxase/DH_mid-dom_sf"/>
</dbReference>
<comment type="caution">
    <text evidence="11">The sequence shown here is derived from an EMBL/GenBank/DDBJ whole genome shotgun (WGS) entry which is preliminary data.</text>
</comment>
<comment type="catalytic activity">
    <reaction evidence="6">
        <text>a 2,3-saturated acyl-CoA + A = a 2,3-dehydroacyl-CoA + AH2</text>
        <dbReference type="Rhea" id="RHEA:48608"/>
        <dbReference type="ChEBI" id="CHEBI:13193"/>
        <dbReference type="ChEBI" id="CHEBI:17499"/>
        <dbReference type="ChEBI" id="CHEBI:60015"/>
        <dbReference type="ChEBI" id="CHEBI:65111"/>
    </reaction>
</comment>
<dbReference type="InterPro" id="IPR009075">
    <property type="entry name" value="AcylCo_DH/oxidase_C"/>
</dbReference>
<evidence type="ECO:0000259" key="9">
    <source>
        <dbReference type="Pfam" id="PF00441"/>
    </source>
</evidence>
<dbReference type="Gene3D" id="1.20.140.10">
    <property type="entry name" value="Butyryl-CoA Dehydrogenase, subunit A, domain 3"/>
    <property type="match status" value="1"/>
</dbReference>
<evidence type="ECO:0000256" key="4">
    <source>
        <dbReference type="ARBA" id="ARBA00022827"/>
    </source>
</evidence>
<feature type="domain" description="Acyl-CoA oxidase/dehydrogenase middle" evidence="10">
    <location>
        <begin position="141"/>
        <end position="236"/>
    </location>
</feature>
<dbReference type="RefSeq" id="WP_005198429.1">
    <property type="nucleotide sequence ID" value="NZ_CP136136.1"/>
</dbReference>
<reference evidence="11" key="1">
    <citation type="submission" date="2023-04" db="EMBL/GenBank/DDBJ databases">
        <title>Characterization and analysis of the complete genome of Gordonia rubripertincta 112, the degrader of aromatic and aliphatic compounds.</title>
        <authorList>
            <person name="Frantsuzova E."/>
            <person name="Bogun A."/>
            <person name="Delegan Y."/>
        </authorList>
    </citation>
    <scope>NUCLEOTIDE SEQUENCE</scope>
    <source>
        <strain evidence="11">112</strain>
    </source>
</reference>
<evidence type="ECO:0000259" key="10">
    <source>
        <dbReference type="Pfam" id="PF02770"/>
    </source>
</evidence>
<evidence type="ECO:0000256" key="1">
    <source>
        <dbReference type="ARBA" id="ARBA00001974"/>
    </source>
</evidence>
<comment type="cofactor">
    <cofactor evidence="1 7">
        <name>FAD</name>
        <dbReference type="ChEBI" id="CHEBI:57692"/>
    </cofactor>
</comment>
<evidence type="ECO:0000256" key="2">
    <source>
        <dbReference type="ARBA" id="ARBA00009347"/>
    </source>
</evidence>
<dbReference type="FunFam" id="2.40.110.10:FF:000002">
    <property type="entry name" value="Acyl-CoA dehydrogenase fadE12"/>
    <property type="match status" value="1"/>
</dbReference>
<feature type="domain" description="Acyl-CoA dehydrogenase/oxidase C-terminal" evidence="9">
    <location>
        <begin position="253"/>
        <end position="404"/>
    </location>
</feature>
<sequence length="412" mass="44796">MSINLELPKKLHVAIDQAHQAAAEIFRPISRKYDLREHDYPVELDTLASLYDGLSETGQAGAGADGGRSQQKKTPQKKTGPKTEDQVVNGGNMQSVVNVMETSWGDVGLMLSIPYQGLGNSAIAAVATDEQLEQFGKVWAAMAITEPSFGSDSAAVSTTATLDGDEYVINGEKIFVTAGSRATHIVVWATVDKSLGRAAIKSFVVPREHPGVEVVRLEHKLGIRVSDTAVIRFENCRIPKENLLGSPEVDTKKGFGGVMQTFDNTRPLVAGMAVGVARAALEELRRILDEAGIEVDYDRPAADQHAAAAEFLRMEADFEAAYLHTMRAAWMADNKQPNSTEASMSKAKAGRTVTDITNKVVELTGTLGYSERLLVEKWARDSKILDIFEGTQQIQNLIIARRVLNKSSAELK</sequence>
<keyword evidence="3 7" id="KW-0285">Flavoprotein</keyword>
<evidence type="ECO:0000256" key="8">
    <source>
        <dbReference type="SAM" id="MobiDB-lite"/>
    </source>
</evidence>
<keyword evidence="4 7" id="KW-0274">FAD</keyword>
<dbReference type="InterPro" id="IPR006091">
    <property type="entry name" value="Acyl-CoA_Oxase/DH_mid-dom"/>
</dbReference>
<dbReference type="InterPro" id="IPR036250">
    <property type="entry name" value="AcylCo_DH-like_C"/>
</dbReference>
<feature type="region of interest" description="Disordered" evidence="8">
    <location>
        <begin position="58"/>
        <end position="91"/>
    </location>
</feature>
<evidence type="ECO:0000256" key="7">
    <source>
        <dbReference type="RuleBase" id="RU362125"/>
    </source>
</evidence>
<dbReference type="SUPFAM" id="SSF47203">
    <property type="entry name" value="Acyl-CoA dehydrogenase C-terminal domain-like"/>
    <property type="match status" value="1"/>
</dbReference>
<proteinExistence type="inferred from homology"/>
<gene>
    <name evidence="11" type="ORF">QBL07_00045</name>
</gene>
<dbReference type="EMBL" id="JARUXG010000001">
    <property type="protein sequence ID" value="MDG6779217.1"/>
    <property type="molecule type" value="Genomic_DNA"/>
</dbReference>
<dbReference type="Pfam" id="PF00441">
    <property type="entry name" value="Acyl-CoA_dh_1"/>
    <property type="match status" value="1"/>
</dbReference>